<dbReference type="InterPro" id="IPR004919">
    <property type="entry name" value="GmrSD_N"/>
</dbReference>
<dbReference type="PANTHER" id="PTHR37292:SF2">
    <property type="entry name" value="DUF262 DOMAIN-CONTAINING PROTEIN"/>
    <property type="match status" value="1"/>
</dbReference>
<accession>A0A444L536</accession>
<evidence type="ECO:0000313" key="2">
    <source>
        <dbReference type="EMBL" id="RWX72688.1"/>
    </source>
</evidence>
<gene>
    <name evidence="2" type="ORF">Metus_0765</name>
</gene>
<dbReference type="PANTHER" id="PTHR37292">
    <property type="entry name" value="VNG6097C"/>
    <property type="match status" value="1"/>
</dbReference>
<feature type="domain" description="GmrSD restriction endonucleases N-terminal" evidence="1">
    <location>
        <begin position="14"/>
        <end position="241"/>
    </location>
</feature>
<organism evidence="2 3">
    <name type="scientific">Methanosuratincola subterraneus</name>
    <dbReference type="NCBI Taxonomy" id="2593994"/>
    <lineage>
        <taxon>Archaea</taxon>
        <taxon>Thermoproteota</taxon>
        <taxon>Methanosuratincolia</taxon>
        <taxon>Candidatus Methanomethylicales</taxon>
        <taxon>Candidatus Methanomethylicaceae</taxon>
        <taxon>Candidatus Methanosuratincola (ex Vanwonterghem et al. 2016)</taxon>
    </lineage>
</organism>
<evidence type="ECO:0000313" key="3">
    <source>
        <dbReference type="Proteomes" id="UP000288215"/>
    </source>
</evidence>
<dbReference type="Proteomes" id="UP000288215">
    <property type="component" value="Unassembled WGS sequence"/>
</dbReference>
<name>A0A444L536_METS7</name>
<dbReference type="AlphaFoldDB" id="A0A444L536"/>
<dbReference type="Pfam" id="PF03235">
    <property type="entry name" value="GmrSD_N"/>
    <property type="match status" value="1"/>
</dbReference>
<proteinExistence type="predicted"/>
<sequence>MAKLERTDKPVSVLLEELRKGELGLPEIQRGYVWNGPQARDLVDSLYREYPSGLILLWKSEGLPLVLRPPEIQKPTGRRSKKRRDGKLPLVLRPPEIERNTNEKVPSYLILDGQQRLTSLAKIIDPYNKDINVYFNVEREEFQLYSSKIKSDPLWVSVKEVLNKGSVKVWKELKSKNDLNVNNDKMDEYLERLSRLEKIKDYRYPVMIIHTDDYEEITEAFIRVNFKGTRLKEAEMAMARLAFRWPRVLVEHFETALKDYENKGFVFEPRFLIRCFVAVGTGQSRFKHINNLWAKNRDELEEIWRQTKRGVDYTINFLKNNAGIESTEWIPSLNALIPLVVYLSDSKVLSKQDERRLLFWYFCATIHGRFTGSPESKLDQDLKAIKESTAALIDNLKREIPDYKITSRMITGKYQTNPSLPLLFSIFRQNKAEDWFTGTILSSTNFGPSHQLEFHHIFPKALLNSSSNKYTSEEIDDIGNIAFLSQKANRSITDSKPKDYLKDIDKEKLKAQLIPIDETLWELENFKKFLDTRREMLTNAINTYLSSLASTTQN</sequence>
<protein>
    <recommendedName>
        <fullName evidence="1">GmrSD restriction endonucleases N-terminal domain-containing protein</fullName>
    </recommendedName>
</protein>
<reference evidence="2 3" key="1">
    <citation type="submission" date="2018-12" db="EMBL/GenBank/DDBJ databases">
        <title>The complete genome of the methanogenic archaea of the candidate phylum Verstraetearchaeota, obtained from the metagenome of underground thermal water.</title>
        <authorList>
            <person name="Kadnikov V.V."/>
            <person name="Mardanov A.V."/>
            <person name="Beletsky A.V."/>
            <person name="Karnachuk O.V."/>
            <person name="Ravin N.V."/>
        </authorList>
    </citation>
    <scope>NUCLEOTIDE SEQUENCE [LARGE SCALE GENOMIC DNA]</scope>
    <source>
        <strain evidence="2">Ch88</strain>
    </source>
</reference>
<evidence type="ECO:0000259" key="1">
    <source>
        <dbReference type="Pfam" id="PF03235"/>
    </source>
</evidence>
<dbReference type="EMBL" id="RXGA01000008">
    <property type="protein sequence ID" value="RWX72688.1"/>
    <property type="molecule type" value="Genomic_DNA"/>
</dbReference>
<comment type="caution">
    <text evidence="2">The sequence shown here is derived from an EMBL/GenBank/DDBJ whole genome shotgun (WGS) entry which is preliminary data.</text>
</comment>